<dbReference type="PANTHER" id="PTHR34298">
    <property type="entry name" value="SEGREGATION AND CONDENSATION PROTEIN B"/>
    <property type="match status" value="1"/>
</dbReference>
<dbReference type="Pfam" id="PF04079">
    <property type="entry name" value="SMC_ScpB"/>
    <property type="match status" value="1"/>
</dbReference>
<dbReference type="EMBL" id="JASXSX010000001">
    <property type="protein sequence ID" value="MDT3767649.1"/>
    <property type="molecule type" value="Genomic_DNA"/>
</dbReference>
<dbReference type="InterPro" id="IPR036388">
    <property type="entry name" value="WH-like_DNA-bd_sf"/>
</dbReference>
<dbReference type="NCBIfam" id="TIGR00281">
    <property type="entry name" value="SMC-Scp complex subunit ScpB"/>
    <property type="match status" value="1"/>
</dbReference>
<dbReference type="SUPFAM" id="SSF46785">
    <property type="entry name" value="Winged helix' DNA-binding domain"/>
    <property type="match status" value="2"/>
</dbReference>
<dbReference type="PIRSF" id="PIRSF019345">
    <property type="entry name" value="ScpB"/>
    <property type="match status" value="1"/>
</dbReference>
<organism evidence="5 6">
    <name type="scientific">Gleimia hominis</name>
    <dbReference type="NCBI Taxonomy" id="595468"/>
    <lineage>
        <taxon>Bacteria</taxon>
        <taxon>Bacillati</taxon>
        <taxon>Actinomycetota</taxon>
        <taxon>Actinomycetes</taxon>
        <taxon>Actinomycetales</taxon>
        <taxon>Actinomycetaceae</taxon>
        <taxon>Gleimia</taxon>
    </lineage>
</organism>
<sequence>MQQANTLRSLSGNELAGALEAILMVVDQPVSQTDLARALEVDVETVQQSLQGLAREYETQSRGFELRNIANGWRIYSAPRFDPFVSQFIVGTGTQKLSRAALETLAIIAYKQPITRARIREIRGVNVDSVVRNLQARGLVMEDGQTVTGASLYRTTNEFMERMGIASLDELAPLAPHLPKRDELSEISKTLEEK</sequence>
<dbReference type="Proteomes" id="UP001247542">
    <property type="component" value="Unassembled WGS sequence"/>
</dbReference>
<evidence type="ECO:0000256" key="2">
    <source>
        <dbReference type="ARBA" id="ARBA00022618"/>
    </source>
</evidence>
<evidence type="ECO:0000256" key="1">
    <source>
        <dbReference type="ARBA" id="ARBA00022490"/>
    </source>
</evidence>
<comment type="caution">
    <text evidence="5">The sequence shown here is derived from an EMBL/GenBank/DDBJ whole genome shotgun (WGS) entry which is preliminary data.</text>
</comment>
<dbReference type="PANTHER" id="PTHR34298:SF2">
    <property type="entry name" value="SEGREGATION AND CONDENSATION PROTEIN B"/>
    <property type="match status" value="1"/>
</dbReference>
<evidence type="ECO:0000313" key="5">
    <source>
        <dbReference type="EMBL" id="MDT3767649.1"/>
    </source>
</evidence>
<accession>A0ABU3IB90</accession>
<protein>
    <submittedName>
        <fullName evidence="5">SMC-Scp complex subunit ScpB</fullName>
    </submittedName>
</protein>
<gene>
    <name evidence="5" type="primary">scpB</name>
    <name evidence="5" type="ORF">QS713_06180</name>
</gene>
<keyword evidence="2" id="KW-0132">Cell division</keyword>
<name>A0ABU3IB90_9ACTO</name>
<keyword evidence="1" id="KW-0963">Cytoplasm</keyword>
<dbReference type="RefSeq" id="WP_313273396.1">
    <property type="nucleotide sequence ID" value="NZ_JASXSX010000001.1"/>
</dbReference>
<keyword evidence="3" id="KW-0159">Chromosome partition</keyword>
<dbReference type="Gene3D" id="1.10.10.10">
    <property type="entry name" value="Winged helix-like DNA-binding domain superfamily/Winged helix DNA-binding domain"/>
    <property type="match status" value="2"/>
</dbReference>
<evidence type="ECO:0000256" key="3">
    <source>
        <dbReference type="ARBA" id="ARBA00022829"/>
    </source>
</evidence>
<evidence type="ECO:0000256" key="4">
    <source>
        <dbReference type="ARBA" id="ARBA00023306"/>
    </source>
</evidence>
<dbReference type="InterPro" id="IPR005234">
    <property type="entry name" value="ScpB_csome_segregation"/>
</dbReference>
<reference evidence="5 6" key="1">
    <citation type="submission" date="2023-06" db="EMBL/GenBank/DDBJ databases">
        <title>Draft genome sequence of Gleimia hominis type strain CCUG 57540T.</title>
        <authorList>
            <person name="Salva-Serra F."/>
            <person name="Cardew S."/>
            <person name="Jensie Markopoulos S."/>
            <person name="Ohlen M."/>
            <person name="Inganas E."/>
            <person name="Svensson-Stadler L."/>
            <person name="Moore E.R.B."/>
        </authorList>
    </citation>
    <scope>NUCLEOTIDE SEQUENCE [LARGE SCALE GENOMIC DNA]</scope>
    <source>
        <strain evidence="5 6">CCUG 57540</strain>
    </source>
</reference>
<evidence type="ECO:0000313" key="6">
    <source>
        <dbReference type="Proteomes" id="UP001247542"/>
    </source>
</evidence>
<keyword evidence="4" id="KW-0131">Cell cycle</keyword>
<dbReference type="InterPro" id="IPR036390">
    <property type="entry name" value="WH_DNA-bd_sf"/>
</dbReference>
<proteinExistence type="predicted"/>
<keyword evidence="6" id="KW-1185">Reference proteome</keyword>